<feature type="transmembrane region" description="Helical" evidence="6">
    <location>
        <begin position="292"/>
        <end position="315"/>
    </location>
</feature>
<dbReference type="EMBL" id="CP015839">
    <property type="protein sequence ID" value="ANG62718.1"/>
    <property type="molecule type" value="Genomic_DNA"/>
</dbReference>
<evidence type="ECO:0000256" key="4">
    <source>
        <dbReference type="ARBA" id="ARBA00022989"/>
    </source>
</evidence>
<organism evidence="7 8">
    <name type="scientific">Marinobacterium aestuarii</name>
    <dbReference type="NCBI Taxonomy" id="1821621"/>
    <lineage>
        <taxon>Bacteria</taxon>
        <taxon>Pseudomonadati</taxon>
        <taxon>Pseudomonadota</taxon>
        <taxon>Gammaproteobacteria</taxon>
        <taxon>Oceanospirillales</taxon>
        <taxon>Oceanospirillaceae</taxon>
        <taxon>Marinobacterium</taxon>
    </lineage>
</organism>
<feature type="transmembrane region" description="Helical" evidence="6">
    <location>
        <begin position="218"/>
        <end position="238"/>
    </location>
</feature>
<dbReference type="GO" id="GO:0015209">
    <property type="term" value="F:cytosine transmembrane transporter activity"/>
    <property type="evidence" value="ECO:0007669"/>
    <property type="project" value="InterPro"/>
</dbReference>
<evidence type="ECO:0000256" key="5">
    <source>
        <dbReference type="ARBA" id="ARBA00023136"/>
    </source>
</evidence>
<feature type="transmembrane region" description="Helical" evidence="6">
    <location>
        <begin position="62"/>
        <end position="85"/>
    </location>
</feature>
<dbReference type="Proteomes" id="UP000078070">
    <property type="component" value="Chromosome"/>
</dbReference>
<evidence type="ECO:0000313" key="7">
    <source>
        <dbReference type="EMBL" id="ANG62718.1"/>
    </source>
</evidence>
<evidence type="ECO:0000256" key="1">
    <source>
        <dbReference type="ARBA" id="ARBA00004141"/>
    </source>
</evidence>
<proteinExistence type="inferred from homology"/>
<dbReference type="Pfam" id="PF02133">
    <property type="entry name" value="Transp_cyt_pur"/>
    <property type="match status" value="1"/>
</dbReference>
<reference evidence="8" key="1">
    <citation type="submission" date="2016-05" db="EMBL/GenBank/DDBJ databases">
        <authorList>
            <person name="Baek K."/>
            <person name="Yang S.-J."/>
        </authorList>
    </citation>
    <scope>NUCLEOTIDE SEQUENCE [LARGE SCALE GENOMIC DNA]</scope>
    <source>
        <strain evidence="8">ST58-10</strain>
    </source>
</reference>
<dbReference type="Gene3D" id="1.10.4160.10">
    <property type="entry name" value="Hydantoin permease"/>
    <property type="match status" value="1"/>
</dbReference>
<dbReference type="PANTHER" id="PTHR30569:SF0">
    <property type="entry name" value="CYTOSINE PERMEASE"/>
    <property type="match status" value="1"/>
</dbReference>
<feature type="transmembrane region" description="Helical" evidence="6">
    <location>
        <begin position="336"/>
        <end position="356"/>
    </location>
</feature>
<dbReference type="KEGG" id="mars:A8C75_09630"/>
<keyword evidence="4 6" id="KW-1133">Transmembrane helix</keyword>
<dbReference type="GO" id="GO:0005886">
    <property type="term" value="C:plasma membrane"/>
    <property type="evidence" value="ECO:0007669"/>
    <property type="project" value="TreeGrafter"/>
</dbReference>
<gene>
    <name evidence="7" type="ORF">A8C75_09630</name>
</gene>
<keyword evidence="3 6" id="KW-0812">Transmembrane</keyword>
<evidence type="ECO:0000256" key="2">
    <source>
        <dbReference type="ARBA" id="ARBA00008974"/>
    </source>
</evidence>
<dbReference type="RefSeq" id="WP_067381303.1">
    <property type="nucleotide sequence ID" value="NZ_CP015839.1"/>
</dbReference>
<feature type="transmembrane region" description="Helical" evidence="6">
    <location>
        <begin position="405"/>
        <end position="426"/>
    </location>
</feature>
<feature type="transmembrane region" description="Helical" evidence="6">
    <location>
        <begin position="362"/>
        <end position="384"/>
    </location>
</feature>
<evidence type="ECO:0000256" key="6">
    <source>
        <dbReference type="SAM" id="Phobius"/>
    </source>
</evidence>
<keyword evidence="8" id="KW-1185">Reference proteome</keyword>
<feature type="transmembrane region" description="Helical" evidence="6">
    <location>
        <begin position="250"/>
        <end position="272"/>
    </location>
</feature>
<dbReference type="STRING" id="1821621.A8C75_09630"/>
<comment type="subcellular location">
    <subcellularLocation>
        <location evidence="1">Membrane</location>
        <topology evidence="1">Multi-pass membrane protein</topology>
    </subcellularLocation>
</comment>
<feature type="transmembrane region" description="Helical" evidence="6">
    <location>
        <begin position="34"/>
        <end position="56"/>
    </location>
</feature>
<dbReference type="InterPro" id="IPR001248">
    <property type="entry name" value="Pur-cyt_permease"/>
</dbReference>
<feature type="transmembrane region" description="Helical" evidence="6">
    <location>
        <begin position="178"/>
        <end position="198"/>
    </location>
</feature>
<comment type="similarity">
    <text evidence="2">Belongs to the purine-cytosine permease (2.A.39) family.</text>
</comment>
<protein>
    <submittedName>
        <fullName evidence="7">Thiamine permease</fullName>
    </submittedName>
</protein>
<evidence type="ECO:0000256" key="3">
    <source>
        <dbReference type="ARBA" id="ARBA00022692"/>
    </source>
</evidence>
<feature type="transmembrane region" description="Helical" evidence="6">
    <location>
        <begin position="106"/>
        <end position="128"/>
    </location>
</feature>
<feature type="transmembrane region" description="Helical" evidence="6">
    <location>
        <begin position="438"/>
        <end position="459"/>
    </location>
</feature>
<evidence type="ECO:0000313" key="8">
    <source>
        <dbReference type="Proteomes" id="UP000078070"/>
    </source>
</evidence>
<dbReference type="PANTHER" id="PTHR30569">
    <property type="entry name" value="CYTOSINE TRANSPORTER CODB"/>
    <property type="match status" value="1"/>
</dbReference>
<dbReference type="AlphaFoldDB" id="A0A1A9EYI6"/>
<reference evidence="7 8" key="2">
    <citation type="journal article" date="2018" name="Int. J. Syst. Evol. Microbiol.">
        <title>Marinobacterium aestuarii sp. nov., a benzene-degrading marine bacterium isolated from estuary sediment.</title>
        <authorList>
            <person name="Bae S.S."/>
            <person name="Jung J."/>
            <person name="Chung D."/>
            <person name="Baek K."/>
        </authorList>
    </citation>
    <scope>NUCLEOTIDE SEQUENCE [LARGE SCALE GENOMIC DNA]</scope>
    <source>
        <strain evidence="7 8">ST58-10</strain>
    </source>
</reference>
<feature type="transmembrane region" description="Helical" evidence="6">
    <location>
        <begin position="148"/>
        <end position="166"/>
    </location>
</feature>
<accession>A0A1A9EYI6</accession>
<keyword evidence="5 6" id="KW-0472">Membrane</keyword>
<dbReference type="InterPro" id="IPR030191">
    <property type="entry name" value="CodB"/>
</dbReference>
<sequence length="496" mass="53668">MSSTKQADLRLAAERGDAPLLPAERMWGFWEFTYANSALAIATWAFLIGGATALFVGVKAGIAAIVIGNILGVLIMALSTCVASGKYGTEQFTFLRSMFGRNGSRLVYLLAVVFLTMGWLAVLGLMFGRSIDSLAGLVTDRAAEPQGWLVYLAAFFAIGLTAFIVARGPTSIKVFNTIIAPTLVIIMGVMLYLIFSNSSMAELMALPALDEPFEDKQLNFMIAVEVNMAAGFSWWPYIGNLARLSKNERTAFWPNIVGVFGAAVLGEVVGLLAAAKFGDSDPTVWMTQIGGFAFGIVALCFVAFANVTSMANILYTSIVGLRQVVGESLRHIRWELLVVLFCIAPVIIVFTVPGIYDGFFIFLVWTSALNSALAGIGIADYFILRRQRVSLRHVFASNAQSAFRYWHGVNPAALVALVAGFAIYVWIFNPQTLDSAGIFAFISASLPSCALAAVVHMVLTRFFVARTGWGDYPQGLANSSAQRNAQDDMQPVVRAE</sequence>
<name>A0A1A9EYI6_9GAMM</name>
<dbReference type="OrthoDB" id="6083029at2"/>